<name>A0RV00_CENSY</name>
<organism evidence="2 3">
    <name type="scientific">Cenarchaeum symbiosum (strain A)</name>
    <dbReference type="NCBI Taxonomy" id="414004"/>
    <lineage>
        <taxon>Archaea</taxon>
        <taxon>Nitrososphaerota</taxon>
        <taxon>Candidatus Cenarchaeales</taxon>
        <taxon>Candidatus Cenarchaeaceae</taxon>
        <taxon>Candidatus Cenarchaeum</taxon>
    </lineage>
</organism>
<keyword evidence="3" id="KW-1185">Reference proteome</keyword>
<dbReference type="KEGG" id="csy:CENSYa_0534"/>
<gene>
    <name evidence="2" type="ordered locus">CENSYa_0534</name>
</gene>
<dbReference type="EnsemblBacteria" id="ABK77167">
    <property type="protein sequence ID" value="ABK77167"/>
    <property type="gene ID" value="CENSYa_0534"/>
</dbReference>
<evidence type="ECO:0000313" key="3">
    <source>
        <dbReference type="Proteomes" id="UP000000758"/>
    </source>
</evidence>
<evidence type="ECO:0000313" key="2">
    <source>
        <dbReference type="EMBL" id="ABK77167.1"/>
    </source>
</evidence>
<dbReference type="HOGENOM" id="CLU_2140094_0_0_2"/>
<dbReference type="Proteomes" id="UP000000758">
    <property type="component" value="Chromosome"/>
</dbReference>
<proteinExistence type="predicted"/>
<reference evidence="2 3" key="1">
    <citation type="journal article" date="2006" name="Proc. Natl. Acad. Sci. U.S.A.">
        <title>Genomic analysis of the uncultivated marine crenarchaeote Cenarchaeum symbiosum.</title>
        <authorList>
            <person name="Hallam S.J."/>
            <person name="Konstantinidis K.T."/>
            <person name="Putnam N."/>
            <person name="Schleper C."/>
            <person name="Watanabe Y."/>
            <person name="Sugahara J."/>
            <person name="Preston C."/>
            <person name="de la Torre J."/>
            <person name="Richardson P.M."/>
            <person name="DeLong E.F."/>
        </authorList>
    </citation>
    <scope>NUCLEOTIDE SEQUENCE [LARGE SCALE GENOMIC DNA]</scope>
    <source>
        <strain evidence="3">A</strain>
    </source>
</reference>
<dbReference type="STRING" id="414004.CENSYa_0534"/>
<accession>A0RV00</accession>
<protein>
    <submittedName>
        <fullName evidence="2">Uncharacterized protein</fullName>
    </submittedName>
</protein>
<sequence>MQDEKEGTPHDDIRAFATSSVKAGTDTYIRLRIPDCVDKEKCSRLFQELIRELARSRQIPPVGPSPQMPHIGEPARPAEDAACDEPDKTVTKKPKRSITAAFHCQNRIQSLE</sequence>
<dbReference type="AlphaFoldDB" id="A0RV00"/>
<evidence type="ECO:0000256" key="1">
    <source>
        <dbReference type="SAM" id="MobiDB-lite"/>
    </source>
</evidence>
<feature type="region of interest" description="Disordered" evidence="1">
    <location>
        <begin position="57"/>
        <end position="96"/>
    </location>
</feature>
<dbReference type="EMBL" id="DP000238">
    <property type="protein sequence ID" value="ABK77167.1"/>
    <property type="molecule type" value="Genomic_DNA"/>
</dbReference>